<sequence length="35" mass="4143">MNTNSFSFNGFTSFTGMLTVWLMTWYMTSGLQNYY</sequence>
<protein>
    <submittedName>
        <fullName evidence="2">Uncharacterized protein</fullName>
    </submittedName>
</protein>
<proteinExistence type="predicted"/>
<keyword evidence="1" id="KW-0472">Membrane</keyword>
<evidence type="ECO:0000313" key="2">
    <source>
        <dbReference type="EMBL" id="OLW03639.1"/>
    </source>
</evidence>
<name>A0A3S5YP85_SALER</name>
<reference evidence="2" key="1">
    <citation type="submission" date="2013-09" db="EMBL/GenBank/DDBJ databases">
        <title>Salmonella enterica subsp. IIIa serovar 18:z4:z23:-.</title>
        <authorList>
            <person name="Chen Y."/>
            <person name="Li C."/>
            <person name="Mcdermott P."/>
            <person name="Zhao S."/>
        </authorList>
    </citation>
    <scope>NUCLEOTIDE SEQUENCE [LARGE SCALE GENOMIC DNA]</scope>
    <source>
        <strain evidence="2">N26626</strain>
    </source>
</reference>
<dbReference type="AlphaFoldDB" id="A0A3S5YP85"/>
<keyword evidence="1" id="KW-0812">Transmembrane</keyword>
<gene>
    <name evidence="2" type="ORF">P298_08515</name>
</gene>
<dbReference type="EMBL" id="AWRC01000010">
    <property type="protein sequence ID" value="OLW03639.1"/>
    <property type="molecule type" value="Genomic_DNA"/>
</dbReference>
<comment type="caution">
    <text evidence="2">The sequence shown here is derived from an EMBL/GenBank/DDBJ whole genome shotgun (WGS) entry which is preliminary data.</text>
</comment>
<dbReference type="Proteomes" id="UP000868500">
    <property type="component" value="Unassembled WGS sequence"/>
</dbReference>
<keyword evidence="1" id="KW-1133">Transmembrane helix</keyword>
<evidence type="ECO:0000256" key="1">
    <source>
        <dbReference type="SAM" id="Phobius"/>
    </source>
</evidence>
<accession>A0A3S5YP85</accession>
<organism evidence="2">
    <name type="scientific">Salmonella enterica subsp. arizonae serovar 18:z4,z23:- str. CVM N26626</name>
    <dbReference type="NCBI Taxonomy" id="1395119"/>
    <lineage>
        <taxon>Bacteria</taxon>
        <taxon>Pseudomonadati</taxon>
        <taxon>Pseudomonadota</taxon>
        <taxon>Gammaproteobacteria</taxon>
        <taxon>Enterobacterales</taxon>
        <taxon>Enterobacteriaceae</taxon>
        <taxon>Salmonella</taxon>
    </lineage>
</organism>
<feature type="transmembrane region" description="Helical" evidence="1">
    <location>
        <begin position="6"/>
        <end position="27"/>
    </location>
</feature>